<gene>
    <name evidence="1" type="ORF">UV76_C0023G0012</name>
</gene>
<accession>A0A0G1FW65</accession>
<comment type="caution">
    <text evidence="1">The sequence shown here is derived from an EMBL/GenBank/DDBJ whole genome shotgun (WGS) entry which is preliminary data.</text>
</comment>
<dbReference type="EMBL" id="LCFS01000023">
    <property type="protein sequence ID" value="KKS99226.1"/>
    <property type="molecule type" value="Genomic_DNA"/>
</dbReference>
<sequence>MLSLGIMKHMRNPFDERKIPEGKVLEGTERFKAEKRKESEDVDIMFKLATEIIDHICVINGIKIDSKSKASLEAGEYWKDWRNMDKDELIIAAQDYKSRWLQRPEFYYELANVLVQKAEEIKKSLKKKK</sequence>
<reference evidence="1 2" key="1">
    <citation type="journal article" date="2015" name="Nature">
        <title>rRNA introns, odd ribosomes, and small enigmatic genomes across a large radiation of phyla.</title>
        <authorList>
            <person name="Brown C.T."/>
            <person name="Hug L.A."/>
            <person name="Thomas B.C."/>
            <person name="Sharon I."/>
            <person name="Castelle C.J."/>
            <person name="Singh A."/>
            <person name="Wilkins M.J."/>
            <person name="Williams K.H."/>
            <person name="Banfield J.F."/>
        </authorList>
    </citation>
    <scope>NUCLEOTIDE SEQUENCE [LARGE SCALE GENOMIC DNA]</scope>
</reference>
<protein>
    <submittedName>
        <fullName evidence="1">Uncharacterized protein</fullName>
    </submittedName>
</protein>
<dbReference type="AlphaFoldDB" id="A0A0G1FW65"/>
<organism evidence="1 2">
    <name type="scientific">Candidatus Nomurabacteria bacterium GW2011_GWA2_43_15</name>
    <dbReference type="NCBI Taxonomy" id="1618738"/>
    <lineage>
        <taxon>Bacteria</taxon>
        <taxon>Candidatus Nomuraibacteriota</taxon>
    </lineage>
</organism>
<proteinExistence type="predicted"/>
<dbReference type="STRING" id="1618738.UV76_C0023G0012"/>
<evidence type="ECO:0000313" key="1">
    <source>
        <dbReference type="EMBL" id="KKS99226.1"/>
    </source>
</evidence>
<evidence type="ECO:0000313" key="2">
    <source>
        <dbReference type="Proteomes" id="UP000034646"/>
    </source>
</evidence>
<name>A0A0G1FW65_9BACT</name>
<dbReference type="Proteomes" id="UP000034646">
    <property type="component" value="Unassembled WGS sequence"/>
</dbReference>